<keyword evidence="2 5" id="KW-0812">Transmembrane</keyword>
<dbReference type="PRINTS" id="PR00249">
    <property type="entry name" value="GPCRSECRETIN"/>
</dbReference>
<dbReference type="InterPro" id="IPR000832">
    <property type="entry name" value="GPCR_2_secretin-like"/>
</dbReference>
<evidence type="ECO:0000256" key="3">
    <source>
        <dbReference type="ARBA" id="ARBA00022989"/>
    </source>
</evidence>
<evidence type="ECO:0000256" key="1">
    <source>
        <dbReference type="ARBA" id="ARBA00004141"/>
    </source>
</evidence>
<reference evidence="7 8" key="1">
    <citation type="journal article" date="2018" name="Gigascience">
        <title>Genomes of trombidid mites reveal novel predicted allergens and laterally-transferred genes associated with secondary metabolism.</title>
        <authorList>
            <person name="Dong X."/>
            <person name="Chaisiri K."/>
            <person name="Xia D."/>
            <person name="Armstrong S.D."/>
            <person name="Fang Y."/>
            <person name="Donnelly M.J."/>
            <person name="Kadowaki T."/>
            <person name="McGarry J.W."/>
            <person name="Darby A.C."/>
            <person name="Makepeace B.L."/>
        </authorList>
    </citation>
    <scope>NUCLEOTIDE SEQUENCE [LARGE SCALE GENOMIC DNA]</scope>
    <source>
        <strain evidence="7">UoL-WK</strain>
    </source>
</reference>
<dbReference type="STRING" id="1965070.A0A3S3PT09"/>
<evidence type="ECO:0000313" key="8">
    <source>
        <dbReference type="Proteomes" id="UP000285301"/>
    </source>
</evidence>
<name>A0A3S3PT09_9ACAR</name>
<proteinExistence type="predicted"/>
<dbReference type="PROSITE" id="PS50261">
    <property type="entry name" value="G_PROTEIN_RECEP_F2_4"/>
    <property type="match status" value="1"/>
</dbReference>
<feature type="transmembrane region" description="Helical" evidence="5">
    <location>
        <begin position="64"/>
        <end position="89"/>
    </location>
</feature>
<keyword evidence="4 5" id="KW-0472">Membrane</keyword>
<feature type="transmembrane region" description="Helical" evidence="5">
    <location>
        <begin position="25"/>
        <end position="44"/>
    </location>
</feature>
<dbReference type="Gene3D" id="1.20.1070.10">
    <property type="entry name" value="Rhodopsin 7-helix transmembrane proteins"/>
    <property type="match status" value="1"/>
</dbReference>
<dbReference type="GO" id="GO:0007166">
    <property type="term" value="P:cell surface receptor signaling pathway"/>
    <property type="evidence" value="ECO:0007669"/>
    <property type="project" value="InterPro"/>
</dbReference>
<evidence type="ECO:0000259" key="6">
    <source>
        <dbReference type="PROSITE" id="PS50261"/>
    </source>
</evidence>
<feature type="domain" description="G-protein coupled receptors family 2 profile 2" evidence="6">
    <location>
        <begin position="1"/>
        <end position="166"/>
    </location>
</feature>
<dbReference type="GO" id="GO:0005886">
    <property type="term" value="C:plasma membrane"/>
    <property type="evidence" value="ECO:0007669"/>
    <property type="project" value="TreeGrafter"/>
</dbReference>
<keyword evidence="8" id="KW-1185">Reference proteome</keyword>
<evidence type="ECO:0000256" key="2">
    <source>
        <dbReference type="ARBA" id="ARBA00022692"/>
    </source>
</evidence>
<dbReference type="InterPro" id="IPR050332">
    <property type="entry name" value="GPCR_2"/>
</dbReference>
<organism evidence="7 8">
    <name type="scientific">Dinothrombium tinctorium</name>
    <dbReference type="NCBI Taxonomy" id="1965070"/>
    <lineage>
        <taxon>Eukaryota</taxon>
        <taxon>Metazoa</taxon>
        <taxon>Ecdysozoa</taxon>
        <taxon>Arthropoda</taxon>
        <taxon>Chelicerata</taxon>
        <taxon>Arachnida</taxon>
        <taxon>Acari</taxon>
        <taxon>Acariformes</taxon>
        <taxon>Trombidiformes</taxon>
        <taxon>Prostigmata</taxon>
        <taxon>Anystina</taxon>
        <taxon>Parasitengona</taxon>
        <taxon>Trombidioidea</taxon>
        <taxon>Trombidiidae</taxon>
        <taxon>Dinothrombium</taxon>
    </lineage>
</organism>
<protein>
    <submittedName>
        <fullName evidence="7">Calcitonin gene-related peptide type 1 receptor-like protein</fullName>
    </submittedName>
</protein>
<dbReference type="PANTHER" id="PTHR45620">
    <property type="entry name" value="PDF RECEPTOR-LIKE PROTEIN-RELATED"/>
    <property type="match status" value="1"/>
</dbReference>
<dbReference type="InterPro" id="IPR017981">
    <property type="entry name" value="GPCR_2-like_7TM"/>
</dbReference>
<evidence type="ECO:0000256" key="5">
    <source>
        <dbReference type="SAM" id="Phobius"/>
    </source>
</evidence>
<comment type="caution">
    <text evidence="7">The sequence shown here is derived from an EMBL/GenBank/DDBJ whole genome shotgun (WGS) entry which is preliminary data.</text>
</comment>
<dbReference type="AlphaFoldDB" id="A0A3S3PT09"/>
<dbReference type="EMBL" id="NCKU01003347">
    <property type="protein sequence ID" value="RWS07702.1"/>
    <property type="molecule type" value="Genomic_DNA"/>
</dbReference>
<sequence length="166" mass="19124">MFCEGLYLHTLLVIAFVSEEKILKWFYIIGWGLPLIFIALYASFRGASPSDTELCWIEDSKYLWWIYVPVCVSFMLNLFFLINIVRLLVTKLRAVNSPDTHQTSTEKKRVKAKTLLWLWKAVRATLILIPLLGLHYLITPFRPQPQSPGEAVYEVFAAIVTSLQVS</sequence>
<feature type="transmembrane region" description="Helical" evidence="5">
    <location>
        <begin position="117"/>
        <end position="138"/>
    </location>
</feature>
<keyword evidence="3 5" id="KW-1133">Transmembrane helix</keyword>
<dbReference type="Proteomes" id="UP000285301">
    <property type="component" value="Unassembled WGS sequence"/>
</dbReference>
<keyword evidence="7" id="KW-0675">Receptor</keyword>
<dbReference type="GO" id="GO:0007188">
    <property type="term" value="P:adenylate cyclase-modulating G protein-coupled receptor signaling pathway"/>
    <property type="evidence" value="ECO:0007669"/>
    <property type="project" value="TreeGrafter"/>
</dbReference>
<dbReference type="OrthoDB" id="16753at2759"/>
<evidence type="ECO:0000256" key="4">
    <source>
        <dbReference type="ARBA" id="ARBA00023136"/>
    </source>
</evidence>
<dbReference type="GO" id="GO:0008528">
    <property type="term" value="F:G protein-coupled peptide receptor activity"/>
    <property type="evidence" value="ECO:0007669"/>
    <property type="project" value="TreeGrafter"/>
</dbReference>
<evidence type="ECO:0000313" key="7">
    <source>
        <dbReference type="EMBL" id="RWS07702.1"/>
    </source>
</evidence>
<dbReference type="PANTHER" id="PTHR45620:SF32">
    <property type="entry name" value="DIURETIC HORMONE 31 RECEPTOR, ISOFORM C"/>
    <property type="match status" value="1"/>
</dbReference>
<comment type="subcellular location">
    <subcellularLocation>
        <location evidence="1">Membrane</location>
        <topology evidence="1">Multi-pass membrane protein</topology>
    </subcellularLocation>
</comment>
<dbReference type="Pfam" id="PF00002">
    <property type="entry name" value="7tm_2"/>
    <property type="match status" value="1"/>
</dbReference>
<gene>
    <name evidence="7" type="ORF">B4U79_06144</name>
</gene>
<accession>A0A3S3PT09</accession>